<reference evidence="3" key="1">
    <citation type="submission" date="2017-09" db="EMBL/GenBank/DDBJ databases">
        <title>Depth-based differentiation of microbial function through sediment-hosted aquifers and enrichment of novel symbionts in the deep terrestrial subsurface.</title>
        <authorList>
            <person name="Probst A.J."/>
            <person name="Ladd B."/>
            <person name="Jarett J.K."/>
            <person name="Geller-Mcgrath D.E."/>
            <person name="Sieber C.M.K."/>
            <person name="Emerson J.B."/>
            <person name="Anantharaman K."/>
            <person name="Thomas B.C."/>
            <person name="Malmstrom R."/>
            <person name="Stieglmeier M."/>
            <person name="Klingl A."/>
            <person name="Woyke T."/>
            <person name="Ryan C.M."/>
            <person name="Banfield J.F."/>
        </authorList>
    </citation>
    <scope>NUCLEOTIDE SEQUENCE [LARGE SCALE GENOMIC DNA]</scope>
</reference>
<dbReference type="Proteomes" id="UP000230344">
    <property type="component" value="Unassembled WGS sequence"/>
</dbReference>
<protein>
    <recommendedName>
        <fullName evidence="4">Glycosyltransferase RgtA/B/C/D-like domain-containing protein</fullName>
    </recommendedName>
</protein>
<feature type="transmembrane region" description="Helical" evidence="1">
    <location>
        <begin position="75"/>
        <end position="98"/>
    </location>
</feature>
<feature type="transmembrane region" description="Helical" evidence="1">
    <location>
        <begin position="23"/>
        <end position="41"/>
    </location>
</feature>
<feature type="non-terminal residue" evidence="2">
    <location>
        <position position="1"/>
    </location>
</feature>
<keyword evidence="1" id="KW-0472">Membrane</keyword>
<accession>A0A2M7QGL6</accession>
<keyword evidence="1" id="KW-0812">Transmembrane</keyword>
<evidence type="ECO:0000256" key="1">
    <source>
        <dbReference type="SAM" id="Phobius"/>
    </source>
</evidence>
<evidence type="ECO:0000313" key="3">
    <source>
        <dbReference type="Proteomes" id="UP000230344"/>
    </source>
</evidence>
<feature type="transmembrane region" description="Helical" evidence="1">
    <location>
        <begin position="133"/>
        <end position="151"/>
    </location>
</feature>
<evidence type="ECO:0000313" key="2">
    <source>
        <dbReference type="EMBL" id="PIY70990.1"/>
    </source>
</evidence>
<dbReference type="EMBL" id="PFLH01000045">
    <property type="protein sequence ID" value="PIY70990.1"/>
    <property type="molecule type" value="Genomic_DNA"/>
</dbReference>
<comment type="caution">
    <text evidence="2">The sequence shown here is derived from an EMBL/GenBank/DDBJ whole genome shotgun (WGS) entry which is preliminary data.</text>
</comment>
<evidence type="ECO:0008006" key="4">
    <source>
        <dbReference type="Google" id="ProtNLM"/>
    </source>
</evidence>
<organism evidence="2 3">
    <name type="scientific">Candidatus Roizmanbacteria bacterium CG_4_10_14_0_8_um_filter_35_28</name>
    <dbReference type="NCBI Taxonomy" id="1974827"/>
    <lineage>
        <taxon>Bacteria</taxon>
        <taxon>Candidatus Roizmaniibacteriota</taxon>
    </lineage>
</organism>
<proteinExistence type="predicted"/>
<feature type="transmembrane region" description="Helical" evidence="1">
    <location>
        <begin position="163"/>
        <end position="180"/>
    </location>
</feature>
<dbReference type="AlphaFoldDB" id="A0A2M7QGL6"/>
<feature type="transmembrane region" description="Helical" evidence="1">
    <location>
        <begin position="110"/>
        <end position="127"/>
    </location>
</feature>
<keyword evidence="1" id="KW-1133">Transmembrane helix</keyword>
<gene>
    <name evidence="2" type="ORF">COY88_02670</name>
</gene>
<name>A0A2M7QGL6_9BACT</name>
<sequence>LPTLLILFSIIVLEFLFNKNQRLFYLKTLTFLSLGLLLYYLPQFKQTIQPFFSPLLKSTLPLRIISGQPAPYGGAFYNLSTFFILTILYLPLVIYGLYSVRDKLHSLRPFIIGLIVTSLLVLTKFSFHQRFLIHLDIFLVFFGGLGLYFLFEKFQKKKEIIDFLKFYIFILVVFIFGFIYKTSSPLISKSLLKEIKTFSNISSPGYVLSLSPEDHAWLMGYTNFKVIARDFGDNDKYWNGNHWQDFFGNQSIEEKIKLLKLLPRPLYIFINDANGYRFDNLKIMPCFKSKTLHFIEVGC</sequence>